<proteinExistence type="predicted"/>
<reference evidence="3" key="1">
    <citation type="journal article" date="2017" name="Proc. Natl. Acad. Sci. U.S.A.">
        <title>Simulation of Deepwater Horizon oil plume reveals substrate specialization within a complex community of hydrocarbon-degraders.</title>
        <authorList>
            <person name="Hu P."/>
            <person name="Dubinsky E.A."/>
            <person name="Probst A.J."/>
            <person name="Wang J."/>
            <person name="Sieber C.M.K."/>
            <person name="Tom L.M."/>
            <person name="Gardinali P."/>
            <person name="Banfield J.F."/>
            <person name="Atlas R.M."/>
            <person name="Andersen G.L."/>
        </authorList>
    </citation>
    <scope>NUCLEOTIDE SEQUENCE [LARGE SCALE GENOMIC DNA]</scope>
</reference>
<sequence length="464" mass="51683">MNLSNDPMLPKLKWALEEIKAQNEEKFYAWKITIQHYQSLQTLMVGDVGSEFEQYQNRDVLDHSYQIDIYTRHSDPIVMGNSSFTIDPLANLAQQVKKTYNNSLLVSNKPWDLPEKLNGEFDQVLTTDPVIGENITKAHGKLLRDINEKIKTVTEVKANSAELFTNLKSTFFETSMGLSGQKQNSDIYFEMAVEKLPTPNTQEVLKYKKAISIEDADLARFIDEVVEETLSISETIVPKTCDDSTIMVDGEVISNLLNDIVLQLNASREYDKSPFFTKGDSILSQEKSSDSDYINITLDPTVPVMALTTPFTAEGMKPIKAEIIKDDVVLTQMVGNRIGQYLGVEPNYISGNMLVNIGTKTKEELLDSVDECIEIIAFSSLLINANTLTWSSEIKLGKLYRKGKFATMLKGGVVSGSIKENLANFKFSNEVIKVNEVAGGFHAACGYVGPNHMLIKSGVKVVGE</sequence>
<evidence type="ECO:0000313" key="2">
    <source>
        <dbReference type="EMBL" id="OUR96917.1"/>
    </source>
</evidence>
<gene>
    <name evidence="2" type="ORF">A9Q84_11315</name>
</gene>
<dbReference type="PANTHER" id="PTHR43421:SF1">
    <property type="entry name" value="METALLOPROTEASE PMBA"/>
    <property type="match status" value="1"/>
</dbReference>
<feature type="domain" description="Metalloprotease TldD/E C-terminal" evidence="1">
    <location>
        <begin position="245"/>
        <end position="430"/>
    </location>
</feature>
<dbReference type="InterPro" id="IPR047657">
    <property type="entry name" value="PmbA"/>
</dbReference>
<evidence type="ECO:0000259" key="1">
    <source>
        <dbReference type="Pfam" id="PF19289"/>
    </source>
</evidence>
<dbReference type="AlphaFoldDB" id="A0A1Y5F7L5"/>
<dbReference type="Pfam" id="PF19289">
    <property type="entry name" value="PmbA_TldD_3rd"/>
    <property type="match status" value="1"/>
</dbReference>
<dbReference type="EMBL" id="MAAO01000006">
    <property type="protein sequence ID" value="OUR96917.1"/>
    <property type="molecule type" value="Genomic_DNA"/>
</dbReference>
<name>A0A1Y5F7L5_9BACT</name>
<dbReference type="GO" id="GO:0006508">
    <property type="term" value="P:proteolysis"/>
    <property type="evidence" value="ECO:0007669"/>
    <property type="project" value="InterPro"/>
</dbReference>
<dbReference type="SUPFAM" id="SSF111283">
    <property type="entry name" value="Putative modulator of DNA gyrase, PmbA/TldD"/>
    <property type="match status" value="1"/>
</dbReference>
<dbReference type="GO" id="GO:0005829">
    <property type="term" value="C:cytosol"/>
    <property type="evidence" value="ECO:0007669"/>
    <property type="project" value="TreeGrafter"/>
</dbReference>
<dbReference type="Proteomes" id="UP000196531">
    <property type="component" value="Unassembled WGS sequence"/>
</dbReference>
<dbReference type="InterPro" id="IPR045569">
    <property type="entry name" value="Metalloprtase-TldD/E_C"/>
</dbReference>
<organism evidence="2 3">
    <name type="scientific">Halobacteriovorax marinus</name>
    <dbReference type="NCBI Taxonomy" id="97084"/>
    <lineage>
        <taxon>Bacteria</taxon>
        <taxon>Pseudomonadati</taxon>
        <taxon>Bdellovibrionota</taxon>
        <taxon>Bacteriovoracia</taxon>
        <taxon>Bacteriovoracales</taxon>
        <taxon>Halobacteriovoraceae</taxon>
        <taxon>Halobacteriovorax</taxon>
    </lineage>
</organism>
<accession>A0A1Y5F7L5</accession>
<comment type="caution">
    <text evidence="2">The sequence shown here is derived from an EMBL/GenBank/DDBJ whole genome shotgun (WGS) entry which is preliminary data.</text>
</comment>
<dbReference type="GO" id="GO:0008237">
    <property type="term" value="F:metallopeptidase activity"/>
    <property type="evidence" value="ECO:0007669"/>
    <property type="project" value="InterPro"/>
</dbReference>
<dbReference type="InterPro" id="IPR036059">
    <property type="entry name" value="TldD/PmbA_sf"/>
</dbReference>
<dbReference type="PANTHER" id="PTHR43421">
    <property type="entry name" value="METALLOPROTEASE PMBA"/>
    <property type="match status" value="1"/>
</dbReference>
<protein>
    <recommendedName>
        <fullName evidence="1">Metalloprotease TldD/E C-terminal domain-containing protein</fullName>
    </recommendedName>
</protein>
<evidence type="ECO:0000313" key="3">
    <source>
        <dbReference type="Proteomes" id="UP000196531"/>
    </source>
</evidence>